<gene>
    <name evidence="1" type="ORF">ML536_13085</name>
</gene>
<keyword evidence="2" id="KW-1185">Reference proteome</keyword>
<dbReference type="AlphaFoldDB" id="A0AA41QNF3"/>
<evidence type="ECO:0000313" key="1">
    <source>
        <dbReference type="EMBL" id="MCI0127760.1"/>
    </source>
</evidence>
<sequence>MRVTAPVQNVLEGLFVQQRNSLLAGITEEIDFDGGWKPESNEILKVPATGEVSAIYNTAIGDPLALNEIPPHNFESHPIKAIGVVAPLNGTQQFLLQNFDSRQVLSRHFSLISDGNTFNQLSEPGFSLANSITAIVTSDSVKFRSFSNVRKIFNIKHLYIEATDAQIDDFCSHDSIHAGIDQIKGIADQQIRKLIHAISHRGTLNQFSTQQICQAADNEGLTVTIHNSKIVLPSEKGDLKKVLAFLDDGYFRAALTGVKYITNSKRVAPM</sequence>
<accession>A0AA41QNF3</accession>
<dbReference type="EMBL" id="JALAZD010000001">
    <property type="protein sequence ID" value="MCI0127760.1"/>
    <property type="molecule type" value="Genomic_DNA"/>
</dbReference>
<organism evidence="1 2">
    <name type="scientific">Paradevosia shaoguanensis</name>
    <dbReference type="NCBI Taxonomy" id="1335043"/>
    <lineage>
        <taxon>Bacteria</taxon>
        <taxon>Pseudomonadati</taxon>
        <taxon>Pseudomonadota</taxon>
        <taxon>Alphaproteobacteria</taxon>
        <taxon>Hyphomicrobiales</taxon>
        <taxon>Devosiaceae</taxon>
        <taxon>Paradevosia</taxon>
    </lineage>
</organism>
<dbReference type="Pfam" id="PF16162">
    <property type="entry name" value="KwaB"/>
    <property type="match status" value="1"/>
</dbReference>
<name>A0AA41QNF3_9HYPH</name>
<dbReference type="InterPro" id="IPR032359">
    <property type="entry name" value="KwaB-like"/>
</dbReference>
<evidence type="ECO:0000313" key="2">
    <source>
        <dbReference type="Proteomes" id="UP001156140"/>
    </source>
</evidence>
<comment type="caution">
    <text evidence="1">The sequence shown here is derived from an EMBL/GenBank/DDBJ whole genome shotgun (WGS) entry which is preliminary data.</text>
</comment>
<reference evidence="1" key="1">
    <citation type="submission" date="2022-03" db="EMBL/GenBank/DDBJ databases">
        <title>The complete genome sequence of a Methyloterrigena soli.</title>
        <authorList>
            <person name="Zi Z."/>
        </authorList>
    </citation>
    <scope>NUCLEOTIDE SEQUENCE</scope>
    <source>
        <strain evidence="1">M48</strain>
    </source>
</reference>
<dbReference type="RefSeq" id="WP_281736133.1">
    <property type="nucleotide sequence ID" value="NZ_JAKETQ010000001.1"/>
</dbReference>
<protein>
    <submittedName>
        <fullName evidence="1">DUF4868 domain-containing protein</fullName>
    </submittedName>
</protein>
<dbReference type="Proteomes" id="UP001156140">
    <property type="component" value="Unassembled WGS sequence"/>
</dbReference>
<proteinExistence type="predicted"/>